<dbReference type="Pfam" id="PF12972">
    <property type="entry name" value="NAGLU_C"/>
    <property type="match status" value="1"/>
</dbReference>
<feature type="region of interest" description="Disordered" evidence="9">
    <location>
        <begin position="1"/>
        <end position="48"/>
    </location>
</feature>
<dbReference type="GO" id="GO:0004561">
    <property type="term" value="F:alpha-N-acetylglucosaminidase activity"/>
    <property type="evidence" value="ECO:0007669"/>
    <property type="project" value="UniProtKB-EC"/>
</dbReference>
<dbReference type="Pfam" id="PF12971">
    <property type="entry name" value="NAGLU_N"/>
    <property type="match status" value="1"/>
</dbReference>
<dbReference type="InterPro" id="IPR007781">
    <property type="entry name" value="NAGLU"/>
</dbReference>
<dbReference type="PANTHER" id="PTHR12872:SF1">
    <property type="entry name" value="ALPHA-N-ACETYLGLUCOSAMINIDASE"/>
    <property type="match status" value="1"/>
</dbReference>
<keyword evidence="2" id="KW-0378">Hydrolase</keyword>
<name>A0A8B7TD70_HIPAR</name>
<dbReference type="KEGG" id="hai:109395792"/>
<dbReference type="EC" id="3.2.1.50" evidence="7"/>
<sequence>MPHLRPGSQSQGSLRVLKPSGPRDLKPAADWTRAVPPRPRVPSRFPAGQLPGSGRWTMEAVALGFLLLALAGSSAGDEAREAEAVRALLTRLLGPGPAAAFSVSVERSLAAESGLDTYRLSGGGAGAQVRVLGSTGVAAAAGLHRYLRDFCGCHVAWSGSQLRLPQPLPALPDELTEATPNRYRYYQNVCTQSYSFVWWDWARWEQEIDWMALNGINLALAWSGQEAIWQRVYLTLGLTQSEVDEYFTGPAFLAWERMGNLHTWGGPLPRSWHLKQLYLQHRILDRMRSFGMVPVLPAFAGHVPKAITRVCPQVNVTQLGSWGHFNCSYSCSFLLAPDDPLFPIVGSLFLRELTKEFGTDHIYGADTFNEMQPPSSEPSYLAAATAAVYQAMITVDPDATWLLQGWLFQHQPQFWGPDQVRAVLGAVPRGRLLVLDLFAESQPVYSRTASFQGQPFIWCMLHNFGGNHGLFGALEAVNRGPLAARLFPNSTMVGTGMAPEGIGQNEVVYALMAELGWRKDPVTDLGAWVTSFAARRYGVSHGDAEAAWRLLLRSVYNCSGEACRGHNRSPLVRRPSLQMVTTVWYNRSDVFEAWRLLLTATPTLATSPAFRYDLVDITRQAIQELVSLYYEEVRTAYLNKELVPLLRAAGILAYELLPSLNNILASDSRFLLGSWLEQARAAAVSEAEAHFYEQNSLYQLTLWGPDGNILDYANKQLAGLVANYYTPRWQLFMEMLVESLVQGTPFQQHQFDNNAFQLEQTFVLSTRRYPNQPQGDTVDLAKKLFLKYYPRWMAGSL</sequence>
<comment type="catalytic activity">
    <reaction evidence="5">
        <text>Hydrolysis of terminal non-reducing N-acetyl-D-glucosamine residues in N-acetyl-alpha-D-glucosaminides.</text>
        <dbReference type="EC" id="3.2.1.50"/>
    </reaction>
</comment>
<dbReference type="InterPro" id="IPR024733">
    <property type="entry name" value="NAGLU_tim-barrel"/>
</dbReference>
<gene>
    <name evidence="14" type="primary">NAGLU</name>
</gene>
<feature type="domain" description="Alpha-N-acetylglucosaminidase C-terminal" evidence="12">
    <location>
        <begin position="528"/>
        <end position="787"/>
    </location>
</feature>
<keyword evidence="1" id="KW-0732">Signal</keyword>
<dbReference type="Proteomes" id="UP000694851">
    <property type="component" value="Unplaced"/>
</dbReference>
<evidence type="ECO:0000256" key="6">
    <source>
        <dbReference type="ARBA" id="ARBA00060996"/>
    </source>
</evidence>
<dbReference type="AlphaFoldDB" id="A0A8B7TD70"/>
<dbReference type="Gene3D" id="1.20.120.670">
    <property type="entry name" value="N-acetyl-b-d-glucoasminidase"/>
    <property type="match status" value="1"/>
</dbReference>
<proteinExistence type="inferred from homology"/>
<evidence type="ECO:0000256" key="3">
    <source>
        <dbReference type="ARBA" id="ARBA00023180"/>
    </source>
</evidence>
<feature type="domain" description="Alpha-N-acetylglucosaminidase N-terminal" evidence="11">
    <location>
        <begin position="83"/>
        <end position="170"/>
    </location>
</feature>
<dbReference type="Gene3D" id="3.20.20.80">
    <property type="entry name" value="Glycosidases"/>
    <property type="match status" value="1"/>
</dbReference>
<evidence type="ECO:0000259" key="11">
    <source>
        <dbReference type="Pfam" id="PF12971"/>
    </source>
</evidence>
<dbReference type="InterPro" id="IPR029018">
    <property type="entry name" value="Hex-like_dom2"/>
</dbReference>
<evidence type="ECO:0000256" key="9">
    <source>
        <dbReference type="SAM" id="MobiDB-lite"/>
    </source>
</evidence>
<keyword evidence="4" id="KW-0326">Glycosidase</keyword>
<dbReference type="Pfam" id="PF05089">
    <property type="entry name" value="NAGLU"/>
    <property type="match status" value="1"/>
</dbReference>
<protein>
    <recommendedName>
        <fullName evidence="8">Alpha-N-acetylglucosaminidase</fullName>
        <ecNumber evidence="7">3.2.1.50</ecNumber>
    </recommendedName>
</protein>
<evidence type="ECO:0000313" key="13">
    <source>
        <dbReference type="Proteomes" id="UP000694851"/>
    </source>
</evidence>
<evidence type="ECO:0000256" key="1">
    <source>
        <dbReference type="ARBA" id="ARBA00022729"/>
    </source>
</evidence>
<dbReference type="InterPro" id="IPR024240">
    <property type="entry name" value="NAGLU_N"/>
</dbReference>
<reference evidence="14" key="1">
    <citation type="submission" date="2025-08" db="UniProtKB">
        <authorList>
            <consortium name="RefSeq"/>
        </authorList>
    </citation>
    <scope>IDENTIFICATION</scope>
    <source>
        <tissue evidence="14">Muscle</tissue>
    </source>
</reference>
<evidence type="ECO:0000313" key="14">
    <source>
        <dbReference type="RefSeq" id="XP_019522660.1"/>
    </source>
</evidence>
<accession>A0A8B7TD70</accession>
<evidence type="ECO:0000259" key="10">
    <source>
        <dbReference type="Pfam" id="PF05089"/>
    </source>
</evidence>
<evidence type="ECO:0000256" key="2">
    <source>
        <dbReference type="ARBA" id="ARBA00022801"/>
    </source>
</evidence>
<feature type="domain" description="Alpha-N-acetylglucosaminidase tim-barrel" evidence="10">
    <location>
        <begin position="184"/>
        <end position="519"/>
    </location>
</feature>
<dbReference type="InterPro" id="IPR024732">
    <property type="entry name" value="NAGLU_C"/>
</dbReference>
<dbReference type="FunFam" id="3.20.20.80:FF:000107">
    <property type="entry name" value="Alpha-N-acetylglucosaminidase family"/>
    <property type="match status" value="1"/>
</dbReference>
<dbReference type="GO" id="GO:0048731">
    <property type="term" value="P:system development"/>
    <property type="evidence" value="ECO:0007669"/>
    <property type="project" value="UniProtKB-ARBA"/>
</dbReference>
<dbReference type="RefSeq" id="XP_019522660.1">
    <property type="nucleotide sequence ID" value="XM_019667115.1"/>
</dbReference>
<evidence type="ECO:0000256" key="8">
    <source>
        <dbReference type="ARBA" id="ARBA00072202"/>
    </source>
</evidence>
<dbReference type="Gene3D" id="3.30.379.10">
    <property type="entry name" value="Chitobiase/beta-hexosaminidase domain 2-like"/>
    <property type="match status" value="1"/>
</dbReference>
<dbReference type="PANTHER" id="PTHR12872">
    <property type="entry name" value="ALPHA-N-ACETYLGLUCOSAMINIDASE"/>
    <property type="match status" value="1"/>
</dbReference>
<dbReference type="GeneID" id="109395792"/>
<keyword evidence="3" id="KW-0325">Glycoprotein</keyword>
<organism evidence="13 14">
    <name type="scientific">Hipposideros armiger</name>
    <name type="common">Great Himalayan leaf-nosed bat</name>
    <dbReference type="NCBI Taxonomy" id="186990"/>
    <lineage>
        <taxon>Eukaryota</taxon>
        <taxon>Metazoa</taxon>
        <taxon>Chordata</taxon>
        <taxon>Craniata</taxon>
        <taxon>Vertebrata</taxon>
        <taxon>Euteleostomi</taxon>
        <taxon>Mammalia</taxon>
        <taxon>Eutheria</taxon>
        <taxon>Laurasiatheria</taxon>
        <taxon>Chiroptera</taxon>
        <taxon>Yinpterochiroptera</taxon>
        <taxon>Rhinolophoidea</taxon>
        <taxon>Hipposideridae</taxon>
        <taxon>Hipposideros</taxon>
    </lineage>
</organism>
<dbReference type="SUPFAM" id="SSF51445">
    <property type="entry name" value="(Trans)glycosidases"/>
    <property type="match status" value="1"/>
</dbReference>
<comment type="similarity">
    <text evidence="6">Belongs to the glycosyl hydrolase 89 family.</text>
</comment>
<evidence type="ECO:0000256" key="4">
    <source>
        <dbReference type="ARBA" id="ARBA00023295"/>
    </source>
</evidence>
<dbReference type="CTD" id="4669"/>
<keyword evidence="13" id="KW-1185">Reference proteome</keyword>
<evidence type="ECO:0000256" key="7">
    <source>
        <dbReference type="ARBA" id="ARBA00066522"/>
    </source>
</evidence>
<evidence type="ECO:0000259" key="12">
    <source>
        <dbReference type="Pfam" id="PF12972"/>
    </source>
</evidence>
<dbReference type="InterPro" id="IPR017853">
    <property type="entry name" value="GH"/>
</dbReference>
<dbReference type="OrthoDB" id="64736at2759"/>
<dbReference type="GO" id="GO:1901135">
    <property type="term" value="P:carbohydrate derivative metabolic process"/>
    <property type="evidence" value="ECO:0007669"/>
    <property type="project" value="UniProtKB-ARBA"/>
</dbReference>
<evidence type="ECO:0000256" key="5">
    <source>
        <dbReference type="ARBA" id="ARBA00052030"/>
    </source>
</evidence>